<name>A0A7N2M9R8_QUELO</name>
<dbReference type="KEGG" id="qlo:115956401"/>
<evidence type="ECO:0000313" key="3">
    <source>
        <dbReference type="Proteomes" id="UP000594261"/>
    </source>
</evidence>
<dbReference type="Proteomes" id="UP000594261">
    <property type="component" value="Chromosome 8"/>
</dbReference>
<dbReference type="EnsemblPlants" id="QL08p012340:mrna">
    <property type="protein sequence ID" value="QL08p012340:mrna:CDS:1"/>
    <property type="gene ID" value="QL08p012340"/>
</dbReference>
<dbReference type="SUPFAM" id="SSF81383">
    <property type="entry name" value="F-box domain"/>
    <property type="match status" value="1"/>
</dbReference>
<sequence>MEDSSTTNGEDWICRLPDSLLCHILSFLSPKEAVGTSILSKRWENLWISVPSLYFCDTFTTDCGNYMNKANCYIDYVNWVLAHRDGFAIEKCNLSSYTLHASAHLYSCTCAVIACTVQELTIKSELFRVGQLPWCLLTCKCKTLVVLKIHGRFVLNFPTFICLPRLKFVYLNSVIYGDDASMQKLFSSCPVLEDLVIKRHDWDGVGIILLYMGTTTKYTSEFTQSQSS</sequence>
<dbReference type="GeneID" id="115956401"/>
<dbReference type="AlphaFoldDB" id="A0A7N2M9R8"/>
<dbReference type="PANTHER" id="PTHR32212">
    <property type="entry name" value="CYCLIN-LIKE F-BOX"/>
    <property type="match status" value="1"/>
</dbReference>
<dbReference type="InterPro" id="IPR053781">
    <property type="entry name" value="F-box_AtFBL13-like"/>
</dbReference>
<dbReference type="InterPro" id="IPR001810">
    <property type="entry name" value="F-box_dom"/>
</dbReference>
<dbReference type="CDD" id="cd22160">
    <property type="entry name" value="F-box_AtFBL13-like"/>
    <property type="match status" value="1"/>
</dbReference>
<dbReference type="Gramene" id="QL08p012340:mrna">
    <property type="protein sequence ID" value="QL08p012340:mrna:CDS:1"/>
    <property type="gene ID" value="QL08p012340"/>
</dbReference>
<evidence type="ECO:0000313" key="2">
    <source>
        <dbReference type="EnsemblPlants" id="QL08p012340:mrna:CDS:1"/>
    </source>
</evidence>
<organism evidence="2 3">
    <name type="scientific">Quercus lobata</name>
    <name type="common">Valley oak</name>
    <dbReference type="NCBI Taxonomy" id="97700"/>
    <lineage>
        <taxon>Eukaryota</taxon>
        <taxon>Viridiplantae</taxon>
        <taxon>Streptophyta</taxon>
        <taxon>Embryophyta</taxon>
        <taxon>Tracheophyta</taxon>
        <taxon>Spermatophyta</taxon>
        <taxon>Magnoliopsida</taxon>
        <taxon>eudicotyledons</taxon>
        <taxon>Gunneridae</taxon>
        <taxon>Pentapetalae</taxon>
        <taxon>rosids</taxon>
        <taxon>fabids</taxon>
        <taxon>Fagales</taxon>
        <taxon>Fagaceae</taxon>
        <taxon>Quercus</taxon>
    </lineage>
</organism>
<dbReference type="PANTHER" id="PTHR32212:SF234">
    <property type="entry name" value="F-BOX_LRR-REPEAT PROTEIN 13-LIKE"/>
    <property type="match status" value="1"/>
</dbReference>
<reference evidence="2 3" key="1">
    <citation type="journal article" date="2016" name="G3 (Bethesda)">
        <title>First Draft Assembly and Annotation of the Genome of a California Endemic Oak Quercus lobata Nee (Fagaceae).</title>
        <authorList>
            <person name="Sork V.L."/>
            <person name="Fitz-Gibbon S.T."/>
            <person name="Puiu D."/>
            <person name="Crepeau M."/>
            <person name="Gugger P.F."/>
            <person name="Sherman R."/>
            <person name="Stevens K."/>
            <person name="Langley C.H."/>
            <person name="Pellegrini M."/>
            <person name="Salzberg S.L."/>
        </authorList>
    </citation>
    <scope>NUCLEOTIDE SEQUENCE [LARGE SCALE GENOMIC DNA]</scope>
    <source>
        <strain evidence="2 3">cv. SW786</strain>
    </source>
</reference>
<dbReference type="OrthoDB" id="1427045at2759"/>
<proteinExistence type="predicted"/>
<dbReference type="InParanoid" id="A0A7N2M9R8"/>
<dbReference type="SUPFAM" id="SSF52047">
    <property type="entry name" value="RNI-like"/>
    <property type="match status" value="1"/>
</dbReference>
<dbReference type="Pfam" id="PF00646">
    <property type="entry name" value="F-box"/>
    <property type="match status" value="1"/>
</dbReference>
<accession>A0A7N2M9R8</accession>
<dbReference type="PROSITE" id="PS50181">
    <property type="entry name" value="FBOX"/>
    <property type="match status" value="1"/>
</dbReference>
<dbReference type="InterPro" id="IPR013101">
    <property type="entry name" value="LRR_PRU1-like"/>
</dbReference>
<keyword evidence="3" id="KW-1185">Reference proteome</keyword>
<feature type="domain" description="F-box" evidence="1">
    <location>
        <begin position="10"/>
        <end position="46"/>
    </location>
</feature>
<dbReference type="Gene3D" id="1.20.1280.50">
    <property type="match status" value="1"/>
</dbReference>
<dbReference type="OMA" id="NGEDWIC"/>
<gene>
    <name evidence="2" type="primary">LOC115956401</name>
</gene>
<dbReference type="RefSeq" id="XP_030930656.1">
    <property type="nucleotide sequence ID" value="XM_031074796.1"/>
</dbReference>
<protein>
    <recommendedName>
        <fullName evidence="1">F-box domain-containing protein</fullName>
    </recommendedName>
</protein>
<dbReference type="EMBL" id="LRBV02000008">
    <property type="status" value="NOT_ANNOTATED_CDS"/>
    <property type="molecule type" value="Genomic_DNA"/>
</dbReference>
<dbReference type="Pfam" id="PF07723">
    <property type="entry name" value="LRR_2"/>
    <property type="match status" value="1"/>
</dbReference>
<evidence type="ECO:0000259" key="1">
    <source>
        <dbReference type="PROSITE" id="PS50181"/>
    </source>
</evidence>
<dbReference type="InterPro" id="IPR036047">
    <property type="entry name" value="F-box-like_dom_sf"/>
</dbReference>
<reference evidence="2" key="2">
    <citation type="submission" date="2021-01" db="UniProtKB">
        <authorList>
            <consortium name="EnsemblPlants"/>
        </authorList>
    </citation>
    <scope>IDENTIFICATION</scope>
</reference>